<reference evidence="1 2" key="1">
    <citation type="submission" date="2014-02" db="EMBL/GenBank/DDBJ databases">
        <authorList>
            <person name="Genoscope - CEA"/>
        </authorList>
    </citation>
    <scope>NUCLEOTIDE SEQUENCE [LARGE SCALE GENOMIC DNA]</scope>
    <source>
        <strain evidence="1 2">PCC 8005</strain>
    </source>
</reference>
<dbReference type="AlphaFoldDB" id="A0A9P1NYC3"/>
<evidence type="ECO:0000313" key="1">
    <source>
        <dbReference type="EMBL" id="CDM94649.1"/>
    </source>
</evidence>
<organism evidence="1 2">
    <name type="scientific">Limnospira indica PCC 8005</name>
    <dbReference type="NCBI Taxonomy" id="376219"/>
    <lineage>
        <taxon>Bacteria</taxon>
        <taxon>Bacillati</taxon>
        <taxon>Cyanobacteriota</taxon>
        <taxon>Cyanophyceae</taxon>
        <taxon>Oscillatoriophycideae</taxon>
        <taxon>Oscillatoriales</taxon>
        <taxon>Sirenicapillariaceae</taxon>
        <taxon>Limnospira</taxon>
    </lineage>
</organism>
<name>A0A9P1NYC3_9CYAN</name>
<protein>
    <submittedName>
        <fullName evidence="1">Uncharacterized protein</fullName>
    </submittedName>
</protein>
<dbReference type="EMBL" id="FO818640">
    <property type="protein sequence ID" value="CDM94649.1"/>
    <property type="molecule type" value="Genomic_DNA"/>
</dbReference>
<keyword evidence="2" id="KW-1185">Reference proteome</keyword>
<dbReference type="Proteomes" id="UP000032946">
    <property type="component" value="Chromosome"/>
</dbReference>
<evidence type="ECO:0000313" key="2">
    <source>
        <dbReference type="Proteomes" id="UP000032946"/>
    </source>
</evidence>
<proteinExistence type="predicted"/>
<accession>A0A9P1NYC3</accession>
<gene>
    <name evidence="1" type="ORF">ARTHRO_20183</name>
</gene>
<sequence length="53" mass="5751">MFTSGAVCWETRMHGLELELEGATSLSTIPNRFLSDDYTCGRGAADSPGRSQK</sequence>